<comment type="caution">
    <text evidence="1">The sequence shown here is derived from an EMBL/GenBank/DDBJ whole genome shotgun (WGS) entry which is preliminary data.</text>
</comment>
<dbReference type="EMBL" id="CM020618">
    <property type="protein sequence ID" value="KAK1861780.1"/>
    <property type="molecule type" value="Genomic_DNA"/>
</dbReference>
<evidence type="ECO:0000313" key="2">
    <source>
        <dbReference type="Proteomes" id="UP000798662"/>
    </source>
</evidence>
<name>A0ACC3BUY5_PYRYE</name>
<evidence type="ECO:0000313" key="1">
    <source>
        <dbReference type="EMBL" id="KAK1861780.1"/>
    </source>
</evidence>
<dbReference type="Proteomes" id="UP000798662">
    <property type="component" value="Chromosome 1"/>
</dbReference>
<reference evidence="1" key="1">
    <citation type="submission" date="2019-11" db="EMBL/GenBank/DDBJ databases">
        <title>Nori genome reveals adaptations in red seaweeds to the harsh intertidal environment.</title>
        <authorList>
            <person name="Wang D."/>
            <person name="Mao Y."/>
        </authorList>
    </citation>
    <scope>NUCLEOTIDE SEQUENCE</scope>
    <source>
        <tissue evidence="1">Gametophyte</tissue>
    </source>
</reference>
<protein>
    <submittedName>
        <fullName evidence="1">Uncharacterized protein</fullName>
    </submittedName>
</protein>
<gene>
    <name evidence="1" type="ORF">I4F81_004360</name>
</gene>
<sequence>MLSPLLFSQDTSDLAMAYLTPPRPLPAVRPRPARPPACRPAQCRSGAPPPGGAVVSRRVALAEAARAAAAAASMAVASPLPPHALAAAALPAFAAAPPTASLPPPLPLTYQDTFVPSVGGGAGLRRDVTPGAPVIAHYRVVDGRTGAVLANTRAAGAPRSFVAAASGAAAATAAAADGGLGAAAAASAVPPGVARGVVGMRTGGRRLLHGTPEAVGVAPAVAAAAAADEGGAGVWVEVAVLKTVTEEELVDLLTPVYKADRGKLLRAMTHVQHKNRSTYPLFPKVDVAAIPPIPEADQEAFLAKHVSDQYIKWNSPEGVARRVDNGRNLQFARWNWALANMGTYINVLRLKGYSDDRITQMMEGMPLCMESRENFDELCAALAELAPKVAAEMGWRDVAFVFTGSSVPGFSQNPLKGHASTPSRIVNAATSDVDICIVADGVNRTVARIAVDGSGVEPKRAYPTTVDEVSSGLRYGCWDLRPFCAAAADFHDVWNAKLPAGLQFTFSEDDTAIPPWEAFVDTGNVGA</sequence>
<proteinExistence type="predicted"/>
<keyword evidence="2" id="KW-1185">Reference proteome</keyword>
<accession>A0ACC3BUY5</accession>
<organism evidence="1 2">
    <name type="scientific">Pyropia yezoensis</name>
    <name type="common">Susabi-nori</name>
    <name type="synonym">Porphyra yezoensis</name>
    <dbReference type="NCBI Taxonomy" id="2788"/>
    <lineage>
        <taxon>Eukaryota</taxon>
        <taxon>Rhodophyta</taxon>
        <taxon>Bangiophyceae</taxon>
        <taxon>Bangiales</taxon>
        <taxon>Bangiaceae</taxon>
        <taxon>Pyropia</taxon>
    </lineage>
</organism>